<name>A0A0G4J2R8_PLABS</name>
<feature type="region of interest" description="Disordered" evidence="1">
    <location>
        <begin position="101"/>
        <end position="156"/>
    </location>
</feature>
<dbReference type="InterPro" id="IPR037129">
    <property type="entry name" value="XPA_sf"/>
</dbReference>
<evidence type="ECO:0000313" key="2">
    <source>
        <dbReference type="EMBL" id="CEP01619.1"/>
    </source>
</evidence>
<organism evidence="2 4">
    <name type="scientific">Plasmodiophora brassicae</name>
    <name type="common">Clubroot disease agent</name>
    <dbReference type="NCBI Taxonomy" id="37360"/>
    <lineage>
        <taxon>Eukaryota</taxon>
        <taxon>Sar</taxon>
        <taxon>Rhizaria</taxon>
        <taxon>Endomyxa</taxon>
        <taxon>Phytomyxea</taxon>
        <taxon>Plasmodiophorida</taxon>
        <taxon>Plasmodiophoridae</taxon>
        <taxon>Plasmodiophora</taxon>
    </lineage>
</organism>
<evidence type="ECO:0000256" key="1">
    <source>
        <dbReference type="SAM" id="MobiDB-lite"/>
    </source>
</evidence>
<sequence length="156" mass="18315">MVMLDKEVERAARERWHDPKYMEPPDDPKLLMSQGIDEETARKEYFLATADLNGVTHLPPITVDENGHPLRKPLELLSKDEVIRLAVKKWGEDELARKQEARIHHRKSVQRDDYQEQPFHARQDAPSRRKDRSEERHRQAMSRRQHKSPPVATGSL</sequence>
<accession>A0A0G4J2R8</accession>
<reference evidence="2 4" key="1">
    <citation type="submission" date="2015-02" db="EMBL/GenBank/DDBJ databases">
        <authorList>
            <person name="Chooi Y.-H."/>
        </authorList>
    </citation>
    <scope>NUCLEOTIDE SEQUENCE [LARGE SCALE GENOMIC DNA]</scope>
    <source>
        <strain evidence="2">E3</strain>
    </source>
</reference>
<dbReference type="EMBL" id="OVEO01000012">
    <property type="protein sequence ID" value="SPQ99460.1"/>
    <property type="molecule type" value="Genomic_DNA"/>
</dbReference>
<dbReference type="Gene3D" id="3.90.530.10">
    <property type="entry name" value="XPA C-terminal domain"/>
    <property type="match status" value="1"/>
</dbReference>
<gene>
    <name evidence="2" type="ORF">PBRA_008561</name>
    <name evidence="3" type="ORF">PLBR_LOCUS6675</name>
</gene>
<dbReference type="EMBL" id="CDSF01000114">
    <property type="protein sequence ID" value="CEP01619.1"/>
    <property type="molecule type" value="Genomic_DNA"/>
</dbReference>
<evidence type="ECO:0000313" key="4">
    <source>
        <dbReference type="Proteomes" id="UP000039324"/>
    </source>
</evidence>
<proteinExistence type="predicted"/>
<keyword evidence="3" id="KW-0496">Mitochondrion</keyword>
<dbReference type="AlphaFoldDB" id="A0A0G4J2R8"/>
<feature type="compositionally biased region" description="Basic and acidic residues" evidence="1">
    <location>
        <begin position="109"/>
        <end position="138"/>
    </location>
</feature>
<reference evidence="3 5" key="2">
    <citation type="submission" date="2018-03" db="EMBL/GenBank/DDBJ databases">
        <authorList>
            <person name="Fogelqvist J."/>
        </authorList>
    </citation>
    <scope>NUCLEOTIDE SEQUENCE [LARGE SCALE GENOMIC DNA]</scope>
</reference>
<dbReference type="Proteomes" id="UP000039324">
    <property type="component" value="Unassembled WGS sequence"/>
</dbReference>
<keyword evidence="4" id="KW-1185">Reference proteome</keyword>
<protein>
    <submittedName>
        <fullName evidence="2">Uncharacterized protein</fullName>
    </submittedName>
</protein>
<dbReference type="Proteomes" id="UP000290189">
    <property type="component" value="Unassembled WGS sequence"/>
</dbReference>
<geneLocation type="mitochondrion" evidence="3"/>
<evidence type="ECO:0000313" key="3">
    <source>
        <dbReference type="EMBL" id="SPQ99460.1"/>
    </source>
</evidence>
<evidence type="ECO:0000313" key="5">
    <source>
        <dbReference type="Proteomes" id="UP000290189"/>
    </source>
</evidence>